<reference evidence="1 2" key="1">
    <citation type="submission" date="2019-04" db="EMBL/GenBank/DDBJ databases">
        <title>Thalassotalea guangxiensis sp. nov., isolated from sediment of the coastal wetland.</title>
        <authorList>
            <person name="Zheng S."/>
            <person name="Zhang D."/>
        </authorList>
    </citation>
    <scope>NUCLEOTIDE SEQUENCE [LARGE SCALE GENOMIC DNA]</scope>
    <source>
        <strain evidence="1 2">ZS-4</strain>
    </source>
</reference>
<organism evidence="1 2">
    <name type="scientific">Thalassotalea mangrovi</name>
    <dbReference type="NCBI Taxonomy" id="2572245"/>
    <lineage>
        <taxon>Bacteria</taxon>
        <taxon>Pseudomonadati</taxon>
        <taxon>Pseudomonadota</taxon>
        <taxon>Gammaproteobacteria</taxon>
        <taxon>Alteromonadales</taxon>
        <taxon>Colwelliaceae</taxon>
        <taxon>Thalassotalea</taxon>
    </lineage>
</organism>
<comment type="caution">
    <text evidence="1">The sequence shown here is derived from an EMBL/GenBank/DDBJ whole genome shotgun (WGS) entry which is preliminary data.</text>
</comment>
<sequence length="69" mass="8104">MTSLEEIKKQLLEAEKEADVPRDQYHDLARKIVNIERQSFYGEDSERNRLKKIREEIDATVKRGGNSEV</sequence>
<gene>
    <name evidence="1" type="ORF">E8M12_04585</name>
</gene>
<name>A0A4U1B8J1_9GAMM</name>
<keyword evidence="2" id="KW-1185">Reference proteome</keyword>
<accession>A0A4U1B8J1</accession>
<evidence type="ECO:0000313" key="1">
    <source>
        <dbReference type="EMBL" id="TKB46335.1"/>
    </source>
</evidence>
<proteinExistence type="predicted"/>
<dbReference type="Proteomes" id="UP000307999">
    <property type="component" value="Unassembled WGS sequence"/>
</dbReference>
<dbReference type="AlphaFoldDB" id="A0A4U1B8J1"/>
<evidence type="ECO:0000313" key="2">
    <source>
        <dbReference type="Proteomes" id="UP000307999"/>
    </source>
</evidence>
<protein>
    <submittedName>
        <fullName evidence="1">Uncharacterized protein</fullName>
    </submittedName>
</protein>
<dbReference type="EMBL" id="SWDB01000009">
    <property type="protein sequence ID" value="TKB46335.1"/>
    <property type="molecule type" value="Genomic_DNA"/>
</dbReference>
<dbReference type="OrthoDB" id="9966879at2"/>
<dbReference type="RefSeq" id="WP_136734911.1">
    <property type="nucleotide sequence ID" value="NZ_SWDB01000009.1"/>
</dbReference>